<dbReference type="PROSITE" id="PS00059">
    <property type="entry name" value="ADH_ZINC"/>
    <property type="match status" value="1"/>
</dbReference>
<evidence type="ECO:0000313" key="7">
    <source>
        <dbReference type="EMBL" id="MFD1515960.1"/>
    </source>
</evidence>
<comment type="cofactor">
    <cofactor evidence="1 5">
        <name>Zn(2+)</name>
        <dbReference type="ChEBI" id="CHEBI:29105"/>
    </cofactor>
</comment>
<dbReference type="Gene3D" id="3.90.180.10">
    <property type="entry name" value="Medium-chain alcohol dehydrogenases, catalytic domain"/>
    <property type="match status" value="1"/>
</dbReference>
<organism evidence="7 8">
    <name type="scientific">Pseudonocardia yunnanensis</name>
    <dbReference type="NCBI Taxonomy" id="58107"/>
    <lineage>
        <taxon>Bacteria</taxon>
        <taxon>Bacillati</taxon>
        <taxon>Actinomycetota</taxon>
        <taxon>Actinomycetes</taxon>
        <taxon>Pseudonocardiales</taxon>
        <taxon>Pseudonocardiaceae</taxon>
        <taxon>Pseudonocardia</taxon>
    </lineage>
</organism>
<dbReference type="InterPro" id="IPR011032">
    <property type="entry name" value="GroES-like_sf"/>
</dbReference>
<dbReference type="InterPro" id="IPR002328">
    <property type="entry name" value="ADH_Zn_CS"/>
</dbReference>
<sequence length="332" mass="34608">MLAGRLNVATGAFEIEELPVPDPRAGQVRIAVKAAGVCLSDVHLIEGMLNPAHLAGDSVTLGHEVSGVIDELGPGVTRWQPGQRVLLLAGELDAAGRVLTRGVDYDGGWAEYTLASQSTLVAIPDDLPFEQAAIIPDAVSTPWAAVTATAGTRPAQAVGVWGSGGLGAHAVQLLRMIGAAPIIAVDPLPAARDRALEFGADLALDPDDPDLAERVFAESGGLAVAFDFAGVPAVREQAVGCLAPQGKLVLVGLTDQPLTITGGTRFSYLQQQVLGHYGSLAVHIEELVALIRRRRLDFSRSVSGVLPLASAADAVDRLAHKKGNPIRLILRP</sequence>
<dbReference type="RefSeq" id="WP_344724707.1">
    <property type="nucleotide sequence ID" value="NZ_BAAAUS010000027.1"/>
</dbReference>
<dbReference type="Proteomes" id="UP001597114">
    <property type="component" value="Unassembled WGS sequence"/>
</dbReference>
<accession>A0ABW4EPS9</accession>
<reference evidence="8" key="1">
    <citation type="journal article" date="2019" name="Int. J. Syst. Evol. Microbiol.">
        <title>The Global Catalogue of Microorganisms (GCM) 10K type strain sequencing project: providing services to taxonomists for standard genome sequencing and annotation.</title>
        <authorList>
            <consortium name="The Broad Institute Genomics Platform"/>
            <consortium name="The Broad Institute Genome Sequencing Center for Infectious Disease"/>
            <person name="Wu L."/>
            <person name="Ma J."/>
        </authorList>
    </citation>
    <scope>NUCLEOTIDE SEQUENCE [LARGE SCALE GENOMIC DNA]</scope>
    <source>
        <strain evidence="8">CCM 7043</strain>
    </source>
</reference>
<keyword evidence="8" id="KW-1185">Reference proteome</keyword>
<dbReference type="InterPro" id="IPR020843">
    <property type="entry name" value="ER"/>
</dbReference>
<evidence type="ECO:0000256" key="3">
    <source>
        <dbReference type="ARBA" id="ARBA00022833"/>
    </source>
</evidence>
<keyword evidence="4" id="KW-0560">Oxidoreductase</keyword>
<dbReference type="PANTHER" id="PTHR43401:SF2">
    <property type="entry name" value="L-THREONINE 3-DEHYDROGENASE"/>
    <property type="match status" value="1"/>
</dbReference>
<feature type="domain" description="Enoyl reductase (ER)" evidence="6">
    <location>
        <begin position="11"/>
        <end position="323"/>
    </location>
</feature>
<dbReference type="SUPFAM" id="SSF50129">
    <property type="entry name" value="GroES-like"/>
    <property type="match status" value="1"/>
</dbReference>
<dbReference type="PANTHER" id="PTHR43401">
    <property type="entry name" value="L-THREONINE 3-DEHYDROGENASE"/>
    <property type="match status" value="1"/>
</dbReference>
<evidence type="ECO:0000313" key="8">
    <source>
        <dbReference type="Proteomes" id="UP001597114"/>
    </source>
</evidence>
<proteinExistence type="inferred from homology"/>
<dbReference type="EMBL" id="JBHUCO010000001">
    <property type="protein sequence ID" value="MFD1515960.1"/>
    <property type="molecule type" value="Genomic_DNA"/>
</dbReference>
<keyword evidence="2 5" id="KW-0479">Metal-binding</keyword>
<name>A0ABW4EPS9_9PSEU</name>
<dbReference type="Pfam" id="PF00107">
    <property type="entry name" value="ADH_zinc_N"/>
    <property type="match status" value="1"/>
</dbReference>
<comment type="similarity">
    <text evidence="5">Belongs to the zinc-containing alcohol dehydrogenase family.</text>
</comment>
<dbReference type="InterPro" id="IPR036291">
    <property type="entry name" value="NAD(P)-bd_dom_sf"/>
</dbReference>
<evidence type="ECO:0000256" key="4">
    <source>
        <dbReference type="ARBA" id="ARBA00023002"/>
    </source>
</evidence>
<dbReference type="InterPro" id="IPR013154">
    <property type="entry name" value="ADH-like_N"/>
</dbReference>
<dbReference type="SMART" id="SM00829">
    <property type="entry name" value="PKS_ER"/>
    <property type="match status" value="1"/>
</dbReference>
<dbReference type="InterPro" id="IPR050129">
    <property type="entry name" value="Zn_alcohol_dh"/>
</dbReference>
<keyword evidence="3 5" id="KW-0862">Zinc</keyword>
<gene>
    <name evidence="7" type="ORF">ACFSJD_00590</name>
</gene>
<dbReference type="SUPFAM" id="SSF51735">
    <property type="entry name" value="NAD(P)-binding Rossmann-fold domains"/>
    <property type="match status" value="1"/>
</dbReference>
<dbReference type="InterPro" id="IPR013149">
    <property type="entry name" value="ADH-like_C"/>
</dbReference>
<evidence type="ECO:0000256" key="1">
    <source>
        <dbReference type="ARBA" id="ARBA00001947"/>
    </source>
</evidence>
<dbReference type="CDD" id="cd08254">
    <property type="entry name" value="hydroxyacyl_CoA_DH"/>
    <property type="match status" value="1"/>
</dbReference>
<evidence type="ECO:0000259" key="6">
    <source>
        <dbReference type="SMART" id="SM00829"/>
    </source>
</evidence>
<evidence type="ECO:0000256" key="5">
    <source>
        <dbReference type="RuleBase" id="RU361277"/>
    </source>
</evidence>
<comment type="caution">
    <text evidence="7">The sequence shown here is derived from an EMBL/GenBank/DDBJ whole genome shotgun (WGS) entry which is preliminary data.</text>
</comment>
<protein>
    <submittedName>
        <fullName evidence="7">Zinc-binding dehydrogenase</fullName>
    </submittedName>
</protein>
<evidence type="ECO:0000256" key="2">
    <source>
        <dbReference type="ARBA" id="ARBA00022723"/>
    </source>
</evidence>
<dbReference type="Pfam" id="PF08240">
    <property type="entry name" value="ADH_N"/>
    <property type="match status" value="1"/>
</dbReference>